<keyword evidence="2" id="KW-1185">Reference proteome</keyword>
<dbReference type="AlphaFoldDB" id="A0A4U1JDP9"/>
<evidence type="ECO:0000313" key="2">
    <source>
        <dbReference type="Proteomes" id="UP000309215"/>
    </source>
</evidence>
<gene>
    <name evidence="1" type="ORF">E8A74_14350</name>
</gene>
<evidence type="ECO:0008006" key="3">
    <source>
        <dbReference type="Google" id="ProtNLM"/>
    </source>
</evidence>
<dbReference type="RefSeq" id="WP_136929557.1">
    <property type="nucleotide sequence ID" value="NZ_SSMQ01000012.1"/>
</dbReference>
<comment type="caution">
    <text evidence="1">The sequence shown here is derived from an EMBL/GenBank/DDBJ whole genome shotgun (WGS) entry which is preliminary data.</text>
</comment>
<reference evidence="1 2" key="1">
    <citation type="submission" date="2019-04" db="EMBL/GenBank/DDBJ databases">
        <authorList>
            <person name="Li Y."/>
            <person name="Wang J."/>
        </authorList>
    </citation>
    <scope>NUCLEOTIDE SEQUENCE [LARGE SCALE GENOMIC DNA]</scope>
    <source>
        <strain evidence="1 2">DSM 14668</strain>
    </source>
</reference>
<organism evidence="1 2">
    <name type="scientific">Polyangium fumosum</name>
    <dbReference type="NCBI Taxonomy" id="889272"/>
    <lineage>
        <taxon>Bacteria</taxon>
        <taxon>Pseudomonadati</taxon>
        <taxon>Myxococcota</taxon>
        <taxon>Polyangia</taxon>
        <taxon>Polyangiales</taxon>
        <taxon>Polyangiaceae</taxon>
        <taxon>Polyangium</taxon>
    </lineage>
</organism>
<name>A0A4U1JDP9_9BACT</name>
<accession>A0A4U1JDP9</accession>
<dbReference type="Proteomes" id="UP000309215">
    <property type="component" value="Unassembled WGS sequence"/>
</dbReference>
<protein>
    <recommendedName>
        <fullName evidence="3">XRE family transcriptional regulator</fullName>
    </recommendedName>
</protein>
<proteinExistence type="predicted"/>
<dbReference type="EMBL" id="SSMQ01000012">
    <property type="protein sequence ID" value="TKD08960.1"/>
    <property type="molecule type" value="Genomic_DNA"/>
</dbReference>
<sequence>MTAEHDQGHDESPDSLPAVLSAEQADRVRRALAPHVAGRGLWKASEAIGYAPKYVQAFLRGEIHCTLHFAAGVAHALDLDVEALVRGGER</sequence>
<evidence type="ECO:0000313" key="1">
    <source>
        <dbReference type="EMBL" id="TKD08960.1"/>
    </source>
</evidence>